<protein>
    <submittedName>
        <fullName evidence="2">AIG2-like family protein</fullName>
    </submittedName>
</protein>
<organism evidence="2">
    <name type="scientific">mine drainage metagenome</name>
    <dbReference type="NCBI Taxonomy" id="410659"/>
    <lineage>
        <taxon>unclassified sequences</taxon>
        <taxon>metagenomes</taxon>
        <taxon>ecological metagenomes</taxon>
    </lineage>
</organism>
<sequence>MENLFSYGTLQLESVQKDTFGRKLEGTVDNLIGFKLDYLKIKDEAVIATSGLSEHPVITYTGKSGDKIKGSVFAITEEELMQADKYEVDDYKRIAVTLESGKAAWVYVSRDTILPNDDQN</sequence>
<gene>
    <name evidence="2" type="ORF">GALL_57790</name>
</gene>
<dbReference type="InterPro" id="IPR036568">
    <property type="entry name" value="GGCT-like_sf"/>
</dbReference>
<reference evidence="2" key="1">
    <citation type="submission" date="2016-10" db="EMBL/GenBank/DDBJ databases">
        <title>Sequence of Gallionella enrichment culture.</title>
        <authorList>
            <person name="Poehlein A."/>
            <person name="Muehling M."/>
            <person name="Daniel R."/>
        </authorList>
    </citation>
    <scope>NUCLEOTIDE SEQUENCE</scope>
</reference>
<dbReference type="AlphaFoldDB" id="A0A1J5T8Y7"/>
<comment type="caution">
    <text evidence="2">The sequence shown here is derived from an EMBL/GenBank/DDBJ whole genome shotgun (WGS) entry which is preliminary data.</text>
</comment>
<dbReference type="EMBL" id="MLJW01000016">
    <property type="protein sequence ID" value="OIR12712.1"/>
    <property type="molecule type" value="Genomic_DNA"/>
</dbReference>
<dbReference type="InterPro" id="IPR009288">
    <property type="entry name" value="AIG2-like_dom"/>
</dbReference>
<dbReference type="SUPFAM" id="SSF110857">
    <property type="entry name" value="Gamma-glutamyl cyclotransferase-like"/>
    <property type="match status" value="1"/>
</dbReference>
<proteinExistence type="predicted"/>
<evidence type="ECO:0000313" key="2">
    <source>
        <dbReference type="EMBL" id="OIR12712.1"/>
    </source>
</evidence>
<dbReference type="Gene3D" id="3.10.490.10">
    <property type="entry name" value="Gamma-glutamyl cyclotransferase-like"/>
    <property type="match status" value="1"/>
</dbReference>
<accession>A0A1J5T8Y7</accession>
<dbReference type="CDD" id="cd06661">
    <property type="entry name" value="GGCT_like"/>
    <property type="match status" value="1"/>
</dbReference>
<dbReference type="Pfam" id="PF06094">
    <property type="entry name" value="GGACT"/>
    <property type="match status" value="1"/>
</dbReference>
<feature type="domain" description="Gamma-glutamylcyclotransferase AIG2-like" evidence="1">
    <location>
        <begin position="4"/>
        <end position="111"/>
    </location>
</feature>
<evidence type="ECO:0000259" key="1">
    <source>
        <dbReference type="Pfam" id="PF06094"/>
    </source>
</evidence>
<name>A0A1J5T8Y7_9ZZZZ</name>
<dbReference type="InterPro" id="IPR013024">
    <property type="entry name" value="GGCT-like"/>
</dbReference>